<proteinExistence type="predicted"/>
<evidence type="ECO:0000256" key="4">
    <source>
        <dbReference type="ARBA" id="ARBA00023157"/>
    </source>
</evidence>
<comment type="caution">
    <text evidence="6">Lacks conserved residue(s) required for the propagation of feature annotation.</text>
</comment>
<dbReference type="SUPFAM" id="SSF49854">
    <property type="entry name" value="Spermadhesin, CUB domain"/>
    <property type="match status" value="1"/>
</dbReference>
<dbReference type="GO" id="GO:0004252">
    <property type="term" value="F:serine-type endopeptidase activity"/>
    <property type="evidence" value="ECO:0007669"/>
    <property type="project" value="TreeGrafter"/>
</dbReference>
<dbReference type="InterPro" id="IPR000742">
    <property type="entry name" value="EGF"/>
</dbReference>
<dbReference type="PANTHER" id="PTHR24255">
    <property type="entry name" value="COMPLEMENT COMPONENT 1, S SUBCOMPONENT-RELATED"/>
    <property type="match status" value="1"/>
</dbReference>
<evidence type="ECO:0000256" key="3">
    <source>
        <dbReference type="ARBA" id="ARBA00022801"/>
    </source>
</evidence>
<organism evidence="9 10">
    <name type="scientific">Molossus molossus</name>
    <name type="common">Pallas' mastiff bat</name>
    <name type="synonym">Vespertilio molossus</name>
    <dbReference type="NCBI Taxonomy" id="27622"/>
    <lineage>
        <taxon>Eukaryota</taxon>
        <taxon>Metazoa</taxon>
        <taxon>Chordata</taxon>
        <taxon>Craniata</taxon>
        <taxon>Vertebrata</taxon>
        <taxon>Euteleostomi</taxon>
        <taxon>Mammalia</taxon>
        <taxon>Eutheria</taxon>
        <taxon>Laurasiatheria</taxon>
        <taxon>Chiroptera</taxon>
        <taxon>Yangochiroptera</taxon>
        <taxon>Molossidae</taxon>
        <taxon>Molossus</taxon>
    </lineage>
</organism>
<dbReference type="EMBL" id="JACASF010000017">
    <property type="protein sequence ID" value="KAF6425885.1"/>
    <property type="molecule type" value="Genomic_DNA"/>
</dbReference>
<dbReference type="PROSITE" id="PS01187">
    <property type="entry name" value="EGF_CA"/>
    <property type="match status" value="1"/>
</dbReference>
<dbReference type="InterPro" id="IPR000152">
    <property type="entry name" value="EGF-type_Asp/Asn_hydroxyl_site"/>
</dbReference>
<dbReference type="Proteomes" id="UP000550707">
    <property type="component" value="Unassembled WGS sequence"/>
</dbReference>
<dbReference type="InterPro" id="IPR018097">
    <property type="entry name" value="EGF_Ca-bd_CS"/>
</dbReference>
<dbReference type="PANTHER" id="PTHR24255:SF31">
    <property type="entry name" value="CUBILIN-LIKE PROTEIN"/>
    <property type="match status" value="1"/>
</dbReference>
<keyword evidence="2" id="KW-0677">Repeat</keyword>
<accession>A0A7J8DS75</accession>
<keyword evidence="4" id="KW-1015">Disulfide bond</keyword>
<evidence type="ECO:0000313" key="10">
    <source>
        <dbReference type="Proteomes" id="UP000550707"/>
    </source>
</evidence>
<dbReference type="InterPro" id="IPR000859">
    <property type="entry name" value="CUB_dom"/>
</dbReference>
<feature type="domain" description="CUB" evidence="7">
    <location>
        <begin position="67"/>
        <end position="113"/>
    </location>
</feature>
<dbReference type="Pfam" id="PF14670">
    <property type="entry name" value="FXa_inhibition"/>
    <property type="match status" value="1"/>
</dbReference>
<dbReference type="PROSITE" id="PS50026">
    <property type="entry name" value="EGF_3"/>
    <property type="match status" value="1"/>
</dbReference>
<dbReference type="PROSITE" id="PS01180">
    <property type="entry name" value="CUB"/>
    <property type="match status" value="1"/>
</dbReference>
<dbReference type="AlphaFoldDB" id="A0A7J8DS75"/>
<gene>
    <name evidence="9" type="ORF">HJG59_018199</name>
</gene>
<dbReference type="GO" id="GO:0005615">
    <property type="term" value="C:extracellular space"/>
    <property type="evidence" value="ECO:0007669"/>
    <property type="project" value="TreeGrafter"/>
</dbReference>
<dbReference type="InterPro" id="IPR035914">
    <property type="entry name" value="Sperma_CUB_dom_sf"/>
</dbReference>
<dbReference type="Gene3D" id="2.60.120.290">
    <property type="entry name" value="Spermadhesin, CUB domain"/>
    <property type="match status" value="1"/>
</dbReference>
<sequence length="113" mass="12936">MRVEFKSDNTVSKRGFRAHFFSDKDECAKDNGWCQHECVNTFGSYLCRCRHGYRLHENGHDCKEAGCSHKISSAEGTLASPNWPDKYPSRRECSWNISSTSGHRVKLVSHFHG</sequence>
<keyword evidence="5" id="KW-0325">Glycoprotein</keyword>
<keyword evidence="3" id="KW-0378">Hydrolase</keyword>
<dbReference type="SUPFAM" id="SSF57196">
    <property type="entry name" value="EGF/Laminin"/>
    <property type="match status" value="1"/>
</dbReference>
<dbReference type="GO" id="GO:0006508">
    <property type="term" value="P:proteolysis"/>
    <property type="evidence" value="ECO:0007669"/>
    <property type="project" value="UniProtKB-KW"/>
</dbReference>
<keyword evidence="6" id="KW-0245">EGF-like domain</keyword>
<evidence type="ECO:0000256" key="2">
    <source>
        <dbReference type="ARBA" id="ARBA00022737"/>
    </source>
</evidence>
<dbReference type="Pfam" id="PF00431">
    <property type="entry name" value="CUB"/>
    <property type="match status" value="1"/>
</dbReference>
<dbReference type="InterPro" id="IPR001881">
    <property type="entry name" value="EGF-like_Ca-bd_dom"/>
</dbReference>
<dbReference type="PROSITE" id="PS00010">
    <property type="entry name" value="ASX_HYDROXYL"/>
    <property type="match status" value="1"/>
</dbReference>
<evidence type="ECO:0000259" key="7">
    <source>
        <dbReference type="PROSITE" id="PS01180"/>
    </source>
</evidence>
<evidence type="ECO:0000256" key="6">
    <source>
        <dbReference type="PROSITE-ProRule" id="PRU00076"/>
    </source>
</evidence>
<keyword evidence="1" id="KW-0645">Protease</keyword>
<keyword evidence="10" id="KW-1185">Reference proteome</keyword>
<dbReference type="SMART" id="SM00179">
    <property type="entry name" value="EGF_CA"/>
    <property type="match status" value="1"/>
</dbReference>
<evidence type="ECO:0000259" key="8">
    <source>
        <dbReference type="PROSITE" id="PS50026"/>
    </source>
</evidence>
<feature type="domain" description="EGF-like" evidence="8">
    <location>
        <begin position="23"/>
        <end position="63"/>
    </location>
</feature>
<protein>
    <submittedName>
        <fullName evidence="9">Tolloid like 2</fullName>
    </submittedName>
</protein>
<dbReference type="Gene3D" id="2.10.25.10">
    <property type="entry name" value="Laminin"/>
    <property type="match status" value="1"/>
</dbReference>
<dbReference type="FunFam" id="2.10.25.10:FF:000022">
    <property type="entry name" value="Metalloendopeptidase"/>
    <property type="match status" value="1"/>
</dbReference>
<dbReference type="GO" id="GO:0005509">
    <property type="term" value="F:calcium ion binding"/>
    <property type="evidence" value="ECO:0007669"/>
    <property type="project" value="InterPro"/>
</dbReference>
<evidence type="ECO:0000256" key="1">
    <source>
        <dbReference type="ARBA" id="ARBA00022670"/>
    </source>
</evidence>
<reference evidence="9 10" key="1">
    <citation type="journal article" date="2020" name="Nature">
        <title>Six reference-quality genomes reveal evolution of bat adaptations.</title>
        <authorList>
            <person name="Jebb D."/>
            <person name="Huang Z."/>
            <person name="Pippel M."/>
            <person name="Hughes G.M."/>
            <person name="Lavrichenko K."/>
            <person name="Devanna P."/>
            <person name="Winkler S."/>
            <person name="Jermiin L.S."/>
            <person name="Skirmuntt E.C."/>
            <person name="Katzourakis A."/>
            <person name="Burkitt-Gray L."/>
            <person name="Ray D.A."/>
            <person name="Sullivan K.A.M."/>
            <person name="Roscito J.G."/>
            <person name="Kirilenko B.M."/>
            <person name="Davalos L.M."/>
            <person name="Corthals A.P."/>
            <person name="Power M.L."/>
            <person name="Jones G."/>
            <person name="Ransome R.D."/>
            <person name="Dechmann D.K.N."/>
            <person name="Locatelli A.G."/>
            <person name="Puechmaille S.J."/>
            <person name="Fedrigo O."/>
            <person name="Jarvis E.D."/>
            <person name="Hiller M."/>
            <person name="Vernes S.C."/>
            <person name="Myers E.W."/>
            <person name="Teeling E.C."/>
        </authorList>
    </citation>
    <scope>NUCLEOTIDE SEQUENCE [LARGE SCALE GENOMIC DNA]</scope>
    <source>
        <strain evidence="9">MMolMol1</strain>
        <tissue evidence="9">Muscle</tissue>
    </source>
</reference>
<name>A0A7J8DS75_MOLMO</name>
<dbReference type="PROSITE" id="PS01186">
    <property type="entry name" value="EGF_2"/>
    <property type="match status" value="1"/>
</dbReference>
<evidence type="ECO:0000313" key="9">
    <source>
        <dbReference type="EMBL" id="KAF6425885.1"/>
    </source>
</evidence>
<comment type="caution">
    <text evidence="9">The sequence shown here is derived from an EMBL/GenBank/DDBJ whole genome shotgun (WGS) entry which is preliminary data.</text>
</comment>
<evidence type="ECO:0000256" key="5">
    <source>
        <dbReference type="ARBA" id="ARBA00023180"/>
    </source>
</evidence>
<dbReference type="CDD" id="cd00041">
    <property type="entry name" value="CUB"/>
    <property type="match status" value="1"/>
</dbReference>